<dbReference type="InterPro" id="IPR000073">
    <property type="entry name" value="AB_hydrolase_1"/>
</dbReference>
<dbReference type="GO" id="GO:0016020">
    <property type="term" value="C:membrane"/>
    <property type="evidence" value="ECO:0007669"/>
    <property type="project" value="TreeGrafter"/>
</dbReference>
<evidence type="ECO:0000259" key="2">
    <source>
        <dbReference type="Pfam" id="PF12697"/>
    </source>
</evidence>
<name>A0A8J3G9Y7_9BACT</name>
<accession>A0A8J3G9Y7</accession>
<dbReference type="GO" id="GO:0046464">
    <property type="term" value="P:acylglycerol catabolic process"/>
    <property type="evidence" value="ECO:0007669"/>
    <property type="project" value="TreeGrafter"/>
</dbReference>
<dbReference type="SUPFAM" id="SSF53474">
    <property type="entry name" value="alpha/beta-Hydrolases"/>
    <property type="match status" value="1"/>
</dbReference>
<gene>
    <name evidence="3" type="ORF">GCM10007390_33430</name>
</gene>
<organism evidence="3 4">
    <name type="scientific">Persicitalea jodogahamensis</name>
    <dbReference type="NCBI Taxonomy" id="402147"/>
    <lineage>
        <taxon>Bacteria</taxon>
        <taxon>Pseudomonadati</taxon>
        <taxon>Bacteroidota</taxon>
        <taxon>Cytophagia</taxon>
        <taxon>Cytophagales</taxon>
        <taxon>Spirosomataceae</taxon>
        <taxon>Persicitalea</taxon>
    </lineage>
</organism>
<comment type="caution">
    <text evidence="3">The sequence shown here is derived from an EMBL/GenBank/DDBJ whole genome shotgun (WGS) entry which is preliminary data.</text>
</comment>
<keyword evidence="1" id="KW-1133">Transmembrane helix</keyword>
<evidence type="ECO:0000256" key="1">
    <source>
        <dbReference type="SAM" id="Phobius"/>
    </source>
</evidence>
<evidence type="ECO:0000313" key="3">
    <source>
        <dbReference type="EMBL" id="GHB76771.1"/>
    </source>
</evidence>
<dbReference type="Proteomes" id="UP000598271">
    <property type="component" value="Unassembled WGS sequence"/>
</dbReference>
<evidence type="ECO:0000313" key="4">
    <source>
        <dbReference type="Proteomes" id="UP000598271"/>
    </source>
</evidence>
<dbReference type="GO" id="GO:0047372">
    <property type="term" value="F:monoacylglycerol lipase activity"/>
    <property type="evidence" value="ECO:0007669"/>
    <property type="project" value="TreeGrafter"/>
</dbReference>
<keyword evidence="4" id="KW-1185">Reference proteome</keyword>
<dbReference type="EMBL" id="BMXF01000003">
    <property type="protein sequence ID" value="GHB76771.1"/>
    <property type="molecule type" value="Genomic_DNA"/>
</dbReference>
<dbReference type="PANTHER" id="PTHR43798:SF33">
    <property type="entry name" value="HYDROLASE, PUTATIVE (AFU_ORTHOLOGUE AFUA_2G14860)-RELATED"/>
    <property type="match status" value="1"/>
</dbReference>
<dbReference type="InterPro" id="IPR029058">
    <property type="entry name" value="AB_hydrolase_fold"/>
</dbReference>
<protein>
    <recommendedName>
        <fullName evidence="2">AB hydrolase-1 domain-containing protein</fullName>
    </recommendedName>
</protein>
<dbReference type="InterPro" id="IPR050266">
    <property type="entry name" value="AB_hydrolase_sf"/>
</dbReference>
<dbReference type="RefSeq" id="WP_189565661.1">
    <property type="nucleotide sequence ID" value="NZ_BMXF01000003.1"/>
</dbReference>
<keyword evidence="1" id="KW-0472">Membrane</keyword>
<reference evidence="3 4" key="1">
    <citation type="journal article" date="2014" name="Int. J. Syst. Evol. Microbiol.">
        <title>Complete genome sequence of Corynebacterium casei LMG S-19264T (=DSM 44701T), isolated from a smear-ripened cheese.</title>
        <authorList>
            <consortium name="US DOE Joint Genome Institute (JGI-PGF)"/>
            <person name="Walter F."/>
            <person name="Albersmeier A."/>
            <person name="Kalinowski J."/>
            <person name="Ruckert C."/>
        </authorList>
    </citation>
    <scope>NUCLEOTIDE SEQUENCE [LARGE SCALE GENOMIC DNA]</scope>
    <source>
        <strain evidence="3 4">KCTC 12866</strain>
    </source>
</reference>
<feature type="transmembrane region" description="Helical" evidence="1">
    <location>
        <begin position="21"/>
        <end position="41"/>
    </location>
</feature>
<dbReference type="Pfam" id="PF12697">
    <property type="entry name" value="Abhydrolase_6"/>
    <property type="match status" value="1"/>
</dbReference>
<dbReference type="PANTHER" id="PTHR43798">
    <property type="entry name" value="MONOACYLGLYCEROL LIPASE"/>
    <property type="match status" value="1"/>
</dbReference>
<dbReference type="Gene3D" id="3.40.50.1820">
    <property type="entry name" value="alpha/beta hydrolase"/>
    <property type="match status" value="1"/>
</dbReference>
<proteinExistence type="predicted"/>
<dbReference type="AlphaFoldDB" id="A0A8J3G9Y7"/>
<sequence>MKKEGELSEEKEKENESKKRIWLRWLIGVVLLLLAGGWWMAQRVDLRISDKELSVTFKSHMTPIAIHRYKVKDRKVRFVEFGRDSLPVTILVHGAPSSLSFFSSLYADTALTNHTMLVGVDRPGYGYSGFGKSVISVKEQARILQPLINHYATQGRKVNLAASSYGGAVIAKLAMDNPDKVGGILFISSSLAPGEEYTYPISYMIDSPWFAWFFPTILRVANDEKLHHRKALEDIQDGWHRIRARIIMLHGNADELIYFSNAEFARKQLVNAPSFTLIPVNGVGHTLMWDRPELIKQSLLDLLKKPKADQLASN</sequence>
<keyword evidence="1" id="KW-0812">Transmembrane</keyword>
<feature type="domain" description="AB hydrolase-1" evidence="2">
    <location>
        <begin position="90"/>
        <end position="294"/>
    </location>
</feature>